<protein>
    <submittedName>
        <fullName evidence="2">Uncharacterized protein</fullName>
    </submittedName>
</protein>
<dbReference type="Proteomes" id="UP001295423">
    <property type="component" value="Unassembled WGS sequence"/>
</dbReference>
<comment type="caution">
    <text evidence="2">The sequence shown here is derived from an EMBL/GenBank/DDBJ whole genome shotgun (WGS) entry which is preliminary data.</text>
</comment>
<feature type="compositionally biased region" description="Basic and acidic residues" evidence="1">
    <location>
        <begin position="24"/>
        <end position="47"/>
    </location>
</feature>
<feature type="region of interest" description="Disordered" evidence="1">
    <location>
        <begin position="23"/>
        <end position="57"/>
    </location>
</feature>
<evidence type="ECO:0000256" key="1">
    <source>
        <dbReference type="SAM" id="MobiDB-lite"/>
    </source>
</evidence>
<reference evidence="2" key="1">
    <citation type="submission" date="2023-08" db="EMBL/GenBank/DDBJ databases">
        <authorList>
            <person name="Audoor S."/>
            <person name="Bilcke G."/>
        </authorList>
    </citation>
    <scope>NUCLEOTIDE SEQUENCE</scope>
</reference>
<name>A0AAD2CM64_9STRA</name>
<proteinExistence type="predicted"/>
<organism evidence="2 3">
    <name type="scientific">Cylindrotheca closterium</name>
    <dbReference type="NCBI Taxonomy" id="2856"/>
    <lineage>
        <taxon>Eukaryota</taxon>
        <taxon>Sar</taxon>
        <taxon>Stramenopiles</taxon>
        <taxon>Ochrophyta</taxon>
        <taxon>Bacillariophyta</taxon>
        <taxon>Bacillariophyceae</taxon>
        <taxon>Bacillariophycidae</taxon>
        <taxon>Bacillariales</taxon>
        <taxon>Bacillariaceae</taxon>
        <taxon>Cylindrotheca</taxon>
    </lineage>
</organism>
<evidence type="ECO:0000313" key="3">
    <source>
        <dbReference type="Proteomes" id="UP001295423"/>
    </source>
</evidence>
<gene>
    <name evidence="2" type="ORF">CYCCA115_LOCUS5113</name>
</gene>
<accession>A0AAD2CM64</accession>
<dbReference type="AlphaFoldDB" id="A0AAD2CM64"/>
<evidence type="ECO:0000313" key="2">
    <source>
        <dbReference type="EMBL" id="CAJ1936281.1"/>
    </source>
</evidence>
<sequence>MEQSISDERDKKRRFDLATSCESDDCKVAQHSDDQAPSKKTITDEARAQQAASDADDISIGTNSQWLLSRNGDPQIVLHDNLGDASAMVESLTHRMDNWSITKQSSSSSSSSKTKKNDKAYKQKCKAAKREVMRSMLKKSDRMNR</sequence>
<keyword evidence="3" id="KW-1185">Reference proteome</keyword>
<dbReference type="EMBL" id="CAKOGP040000557">
    <property type="protein sequence ID" value="CAJ1936281.1"/>
    <property type="molecule type" value="Genomic_DNA"/>
</dbReference>
<feature type="compositionally biased region" description="Basic and acidic residues" evidence="1">
    <location>
        <begin position="128"/>
        <end position="145"/>
    </location>
</feature>
<feature type="region of interest" description="Disordered" evidence="1">
    <location>
        <begin position="99"/>
        <end position="145"/>
    </location>
</feature>